<keyword evidence="2" id="KW-1185">Reference proteome</keyword>
<evidence type="ECO:0000313" key="2">
    <source>
        <dbReference type="Proteomes" id="UP000319700"/>
    </source>
</evidence>
<reference evidence="1 2" key="1">
    <citation type="journal article" date="2019" name="Environ. Microbiol.">
        <title>Species interactions and distinct microbial communities in high Arctic permafrost affected cryosols are associated with the CH4 and CO2 gas fluxes.</title>
        <authorList>
            <person name="Altshuler I."/>
            <person name="Hamel J."/>
            <person name="Turney S."/>
            <person name="Magnuson E."/>
            <person name="Levesque R."/>
            <person name="Greer C."/>
            <person name="Whyte L.G."/>
        </authorList>
    </citation>
    <scope>NUCLEOTIDE SEQUENCE [LARGE SCALE GENOMIC DNA]</scope>
    <source>
        <strain evidence="1 2">42</strain>
    </source>
</reference>
<proteinExistence type="predicted"/>
<dbReference type="Proteomes" id="UP000319700">
    <property type="component" value="Unassembled WGS sequence"/>
</dbReference>
<accession>A0A502EIT4</accession>
<evidence type="ECO:0000313" key="1">
    <source>
        <dbReference type="EMBL" id="TPG37663.1"/>
    </source>
</evidence>
<dbReference type="AlphaFoldDB" id="A0A502EIT4"/>
<dbReference type="Pfam" id="PF19765">
    <property type="entry name" value="DUF6252"/>
    <property type="match status" value="2"/>
</dbReference>
<name>A0A502EIT4_9FLAO</name>
<gene>
    <name evidence="1" type="ORF">EAH81_19440</name>
</gene>
<dbReference type="InterPro" id="IPR046219">
    <property type="entry name" value="DUF6252"/>
</dbReference>
<organism evidence="1 2">
    <name type="scientific">Flavobacterium pectinovorum</name>
    <dbReference type="NCBI Taxonomy" id="29533"/>
    <lineage>
        <taxon>Bacteria</taxon>
        <taxon>Pseudomonadati</taxon>
        <taxon>Bacteroidota</taxon>
        <taxon>Flavobacteriia</taxon>
        <taxon>Flavobacteriales</taxon>
        <taxon>Flavobacteriaceae</taxon>
        <taxon>Flavobacterium</taxon>
    </lineage>
</organism>
<dbReference type="EMBL" id="RCZH01000013">
    <property type="protein sequence ID" value="TPG37663.1"/>
    <property type="molecule type" value="Genomic_DNA"/>
</dbReference>
<comment type="caution">
    <text evidence="1">The sequence shown here is derived from an EMBL/GenBank/DDBJ whole genome shotgun (WGS) entry which is preliminary data.</text>
</comment>
<sequence length="345" mass="37110">MFAINLNQIMKKFSIFFISILTLALCFSSCTDEPVGFNPVMDKPIVDVDPTPGVDPIPEVKPSAGSGKLQVDFDGETFVSTSVQSIVTDDYISIIGLRSSKGDVITLTIPSNKTGTYTWKNISVTQMGVLGLAYNVSSDKNGAFISGSDDDPDFLYPDYKDTATITIVSINTTTKKISGTFQFTGGRYNPSNNKNETKVFTKGSFTDISFAVDIPTDSNNTFSLKLDGTDYIPTSVTALSVSYGKLQQISISGARGGLESVGIVVPKNVKPGTYTVETLGSDYVVIYNKSFKAEDMFSGKSGSITVLSHDIAKKTISGTFSASLWCYLSTDIPQVSEGAFNVTYK</sequence>
<protein>
    <submittedName>
        <fullName evidence="1">Uncharacterized protein</fullName>
    </submittedName>
</protein>